<comment type="caution">
    <text evidence="2">The sequence shown here is derived from an EMBL/GenBank/DDBJ whole genome shotgun (WGS) entry which is preliminary data.</text>
</comment>
<feature type="region of interest" description="Disordered" evidence="1">
    <location>
        <begin position="19"/>
        <end position="39"/>
    </location>
</feature>
<name>A0ABV5QXT2_9ACTN</name>
<dbReference type="RefSeq" id="WP_382746097.1">
    <property type="nucleotide sequence ID" value="NZ_BAAAWU010000001.1"/>
</dbReference>
<dbReference type="InterPro" id="IPR053801">
    <property type="entry name" value="DUF6959"/>
</dbReference>
<dbReference type="Proteomes" id="UP001589716">
    <property type="component" value="Unassembled WGS sequence"/>
</dbReference>
<evidence type="ECO:0000256" key="1">
    <source>
        <dbReference type="SAM" id="MobiDB-lite"/>
    </source>
</evidence>
<protein>
    <submittedName>
        <fullName evidence="2">DUF6959 family protein</fullName>
    </submittedName>
</protein>
<evidence type="ECO:0000313" key="3">
    <source>
        <dbReference type="Proteomes" id="UP001589716"/>
    </source>
</evidence>
<reference evidence="2 3" key="1">
    <citation type="submission" date="2024-09" db="EMBL/GenBank/DDBJ databases">
        <authorList>
            <person name="Sun Q."/>
            <person name="Mori K."/>
        </authorList>
    </citation>
    <scope>NUCLEOTIDE SEQUENCE [LARGE SCALE GENOMIC DNA]</scope>
    <source>
        <strain evidence="2 3">JCM 4414</strain>
    </source>
</reference>
<dbReference type="EMBL" id="JBHMCT010000020">
    <property type="protein sequence ID" value="MFB9558349.1"/>
    <property type="molecule type" value="Genomic_DNA"/>
</dbReference>
<evidence type="ECO:0000313" key="2">
    <source>
        <dbReference type="EMBL" id="MFB9558349.1"/>
    </source>
</evidence>
<gene>
    <name evidence="2" type="ORF">ACFFTP_29705</name>
</gene>
<keyword evidence="3" id="KW-1185">Reference proteome</keyword>
<organism evidence="2 3">
    <name type="scientific">Streptomyces roseoviridis</name>
    <dbReference type="NCBI Taxonomy" id="67361"/>
    <lineage>
        <taxon>Bacteria</taxon>
        <taxon>Bacillati</taxon>
        <taxon>Actinomycetota</taxon>
        <taxon>Actinomycetes</taxon>
        <taxon>Kitasatosporales</taxon>
        <taxon>Streptomycetaceae</taxon>
        <taxon>Streptomyces</taxon>
    </lineage>
</organism>
<dbReference type="Pfam" id="PF22281">
    <property type="entry name" value="DUF6959"/>
    <property type="match status" value="1"/>
</dbReference>
<proteinExistence type="predicted"/>
<sequence>MERIEVELFTDAGDDAVVRLPPRSFPGGADPGRFPLEHP</sequence>
<accession>A0ABV5QXT2</accession>